<dbReference type="PIRSF" id="PIRSF006603">
    <property type="entry name" value="DinF"/>
    <property type="match status" value="1"/>
</dbReference>
<feature type="transmembrane region" description="Helical" evidence="13">
    <location>
        <begin position="417"/>
        <end position="439"/>
    </location>
</feature>
<feature type="transmembrane region" description="Helical" evidence="13">
    <location>
        <begin position="317"/>
        <end position="345"/>
    </location>
</feature>
<evidence type="ECO:0000256" key="11">
    <source>
        <dbReference type="ARBA" id="ARBA00023136"/>
    </source>
</evidence>
<evidence type="ECO:0000256" key="9">
    <source>
        <dbReference type="ARBA" id="ARBA00022989"/>
    </source>
</evidence>
<feature type="transmembrane region" description="Helical" evidence="13">
    <location>
        <begin position="166"/>
        <end position="186"/>
    </location>
</feature>
<gene>
    <name evidence="14" type="ORF">OW729_01605</name>
</gene>
<keyword evidence="10" id="KW-0406">Ion transport</keyword>
<evidence type="ECO:0000256" key="5">
    <source>
        <dbReference type="ARBA" id="ARBA00022448"/>
    </source>
</evidence>
<keyword evidence="8 13" id="KW-0812">Transmembrane</keyword>
<dbReference type="InterPro" id="IPR002528">
    <property type="entry name" value="MATE_fam"/>
</dbReference>
<dbReference type="Pfam" id="PF01554">
    <property type="entry name" value="MatE"/>
    <property type="match status" value="2"/>
</dbReference>
<evidence type="ECO:0000256" key="13">
    <source>
        <dbReference type="SAM" id="Phobius"/>
    </source>
</evidence>
<keyword evidence="7" id="KW-1003">Cell membrane</keyword>
<dbReference type="RefSeq" id="WP_268059648.1">
    <property type="nucleotide sequence ID" value="NZ_JAPQFJ010000001.1"/>
</dbReference>
<proteinExistence type="inferred from homology"/>
<evidence type="ECO:0000256" key="1">
    <source>
        <dbReference type="ARBA" id="ARBA00003408"/>
    </source>
</evidence>
<accession>A0ABT4D4T4</accession>
<keyword evidence="15" id="KW-1185">Reference proteome</keyword>
<dbReference type="CDD" id="cd13140">
    <property type="entry name" value="MATE_like_1"/>
    <property type="match status" value="1"/>
</dbReference>
<keyword evidence="11 13" id="KW-0472">Membrane</keyword>
<feature type="transmembrane region" description="Helical" evidence="13">
    <location>
        <begin position="12"/>
        <end position="31"/>
    </location>
</feature>
<feature type="transmembrane region" description="Helical" evidence="13">
    <location>
        <begin position="385"/>
        <end position="405"/>
    </location>
</feature>
<feature type="transmembrane region" description="Helical" evidence="13">
    <location>
        <begin position="43"/>
        <end position="66"/>
    </location>
</feature>
<evidence type="ECO:0000256" key="12">
    <source>
        <dbReference type="ARBA" id="ARBA00031636"/>
    </source>
</evidence>
<evidence type="ECO:0000256" key="3">
    <source>
        <dbReference type="ARBA" id="ARBA00010199"/>
    </source>
</evidence>
<feature type="transmembrane region" description="Helical" evidence="13">
    <location>
        <begin position="192"/>
        <end position="217"/>
    </location>
</feature>
<comment type="similarity">
    <text evidence="3">Belongs to the multi antimicrobial extrusion (MATE) (TC 2.A.66.1) family.</text>
</comment>
<comment type="caution">
    <text evidence="14">The sequence shown here is derived from an EMBL/GenBank/DDBJ whole genome shotgun (WGS) entry which is preliminary data.</text>
</comment>
<protein>
    <recommendedName>
        <fullName evidence="4">Probable multidrug resistance protein NorM</fullName>
    </recommendedName>
    <alternativeName>
        <fullName evidence="12">Multidrug-efflux transporter</fullName>
    </alternativeName>
</protein>
<evidence type="ECO:0000256" key="2">
    <source>
        <dbReference type="ARBA" id="ARBA00004651"/>
    </source>
</evidence>
<dbReference type="Proteomes" id="UP001144612">
    <property type="component" value="Unassembled WGS sequence"/>
</dbReference>
<feature type="transmembrane region" description="Helical" evidence="13">
    <location>
        <begin position="132"/>
        <end position="154"/>
    </location>
</feature>
<comment type="function">
    <text evidence="1">Multidrug efflux pump.</text>
</comment>
<evidence type="ECO:0000256" key="7">
    <source>
        <dbReference type="ARBA" id="ARBA00022475"/>
    </source>
</evidence>
<feature type="transmembrane region" description="Helical" evidence="13">
    <location>
        <begin position="283"/>
        <end position="305"/>
    </location>
</feature>
<organism evidence="14 15">
    <name type="scientific">Clostridium brassicae</name>
    <dbReference type="NCBI Taxonomy" id="2999072"/>
    <lineage>
        <taxon>Bacteria</taxon>
        <taxon>Bacillati</taxon>
        <taxon>Bacillota</taxon>
        <taxon>Clostridia</taxon>
        <taxon>Eubacteriales</taxon>
        <taxon>Clostridiaceae</taxon>
        <taxon>Clostridium</taxon>
    </lineage>
</organism>
<sequence length="457" mass="49932">MNNKLTEGKILPTLIKLALPIMGTSFVQMAYNMTDMIYIGRLGSSAVAGVGTAGFFTWFGMALIIISRIGAEIGVSQSIGKDDINSAKKYAKNTLILNIILGLVYGTFLIIFRKNLIGFFNIQNKNVVNMALEYLVIVALGINFYFINPVFTGIYNGAGNSKTPFLFNLIGLISNMILDPALIFGIGPFPRLGVRGAAIATVFSQVVVTTMFILTAKKTILIRGFSFKEFDTKYMKNIFKYGFPVAVQNGLFCIFAMIIARIISKWGEIPIAVQKVGSQIESISWMTAGGFQTAISTFVGQNYGAKKWDRIVKGYKAAILSVSVIGIFTTILLVFAAGPIFSFFIPEKATLPYGIAYLKILGVSQFFMCIEIATAGAFNGMGKTLPPSLVSTFFTGLRIPAALILSSPEILGLNGVWWSISITSIIKGVILITWFIIYLKSSAFNRIKNEELNTLNC</sequence>
<dbReference type="InterPro" id="IPR050222">
    <property type="entry name" value="MATE_MdtK"/>
</dbReference>
<dbReference type="NCBIfam" id="TIGR00797">
    <property type="entry name" value="matE"/>
    <property type="match status" value="1"/>
</dbReference>
<comment type="subcellular location">
    <subcellularLocation>
        <location evidence="2">Cell membrane</location>
        <topology evidence="2">Multi-pass membrane protein</topology>
    </subcellularLocation>
</comment>
<evidence type="ECO:0000256" key="8">
    <source>
        <dbReference type="ARBA" id="ARBA00022692"/>
    </source>
</evidence>
<feature type="transmembrane region" description="Helical" evidence="13">
    <location>
        <begin position="357"/>
        <end position="378"/>
    </location>
</feature>
<keyword evidence="5" id="KW-0813">Transport</keyword>
<feature type="transmembrane region" description="Helical" evidence="13">
    <location>
        <begin position="95"/>
        <end position="112"/>
    </location>
</feature>
<evidence type="ECO:0000256" key="4">
    <source>
        <dbReference type="ARBA" id="ARBA00020268"/>
    </source>
</evidence>
<dbReference type="EMBL" id="JAPQFJ010000001">
    <property type="protein sequence ID" value="MCY6957295.1"/>
    <property type="molecule type" value="Genomic_DNA"/>
</dbReference>
<evidence type="ECO:0000313" key="15">
    <source>
        <dbReference type="Proteomes" id="UP001144612"/>
    </source>
</evidence>
<dbReference type="PANTHER" id="PTHR43298:SF2">
    <property type="entry name" value="FMN_FAD EXPORTER YEEO-RELATED"/>
    <property type="match status" value="1"/>
</dbReference>
<keyword evidence="6" id="KW-0050">Antiport</keyword>
<dbReference type="PANTHER" id="PTHR43298">
    <property type="entry name" value="MULTIDRUG RESISTANCE PROTEIN NORM-RELATED"/>
    <property type="match status" value="1"/>
</dbReference>
<evidence type="ECO:0000256" key="6">
    <source>
        <dbReference type="ARBA" id="ARBA00022449"/>
    </source>
</evidence>
<dbReference type="InterPro" id="IPR048279">
    <property type="entry name" value="MdtK-like"/>
</dbReference>
<evidence type="ECO:0000313" key="14">
    <source>
        <dbReference type="EMBL" id="MCY6957295.1"/>
    </source>
</evidence>
<keyword evidence="9 13" id="KW-1133">Transmembrane helix</keyword>
<evidence type="ECO:0000256" key="10">
    <source>
        <dbReference type="ARBA" id="ARBA00023065"/>
    </source>
</evidence>
<feature type="transmembrane region" description="Helical" evidence="13">
    <location>
        <begin position="238"/>
        <end position="263"/>
    </location>
</feature>
<name>A0ABT4D4T4_9CLOT</name>
<reference evidence="14" key="1">
    <citation type="submission" date="2022-12" db="EMBL/GenBank/DDBJ databases">
        <title>Clostridium sp. nov., isolated from industrial wastewater.</title>
        <authorList>
            <person name="Jiayan W."/>
        </authorList>
    </citation>
    <scope>NUCLEOTIDE SEQUENCE</scope>
    <source>
        <strain evidence="14">ZC22-4</strain>
    </source>
</reference>